<dbReference type="GO" id="GO:0004515">
    <property type="term" value="F:nicotinate-nucleotide adenylyltransferase activity"/>
    <property type="evidence" value="ECO:0007669"/>
    <property type="project" value="UniProtKB-UniRule"/>
</dbReference>
<dbReference type="PANTHER" id="PTHR39321">
    <property type="entry name" value="NICOTINATE-NUCLEOTIDE ADENYLYLTRANSFERASE-RELATED"/>
    <property type="match status" value="1"/>
</dbReference>
<accession>A0A5R9FEM9</accession>
<sequence length="192" mass="22680">MMKIGIFGGTFDPPHYGHLMVAQEVLESCQLDKIWFLPSHRPPHKTERSISTDEQRKDMVNLAIERNQDFEMSLVEFGRKGLSYTYDTVRYLTEMHPEHRFSFIIGADMINDLPNWHKIDELIKLISFVGVARPGFEFDISNPYHTEIRIVEAPQFEISSSFLRKRFREKGNTRYFIPDDVRNYIEEKGLYE</sequence>
<evidence type="ECO:0000256" key="4">
    <source>
        <dbReference type="ARBA" id="ARBA00022679"/>
    </source>
</evidence>
<keyword evidence="13" id="KW-1185">Reference proteome</keyword>
<dbReference type="Pfam" id="PF01467">
    <property type="entry name" value="CTP_transf_like"/>
    <property type="match status" value="1"/>
</dbReference>
<comment type="similarity">
    <text evidence="10">Belongs to the NadD family.</text>
</comment>
<dbReference type="NCBIfam" id="NF000841">
    <property type="entry name" value="PRK00071.1-4"/>
    <property type="match status" value="1"/>
</dbReference>
<dbReference type="RefSeq" id="WP_138123075.1">
    <property type="nucleotide sequence ID" value="NZ_SWLG01000001.1"/>
</dbReference>
<evidence type="ECO:0000256" key="10">
    <source>
        <dbReference type="HAMAP-Rule" id="MF_00244"/>
    </source>
</evidence>
<dbReference type="NCBIfam" id="NF000840">
    <property type="entry name" value="PRK00071.1-3"/>
    <property type="match status" value="1"/>
</dbReference>
<proteinExistence type="inferred from homology"/>
<keyword evidence="7 10" id="KW-0067">ATP-binding</keyword>
<dbReference type="NCBIfam" id="TIGR00482">
    <property type="entry name" value="nicotinate (nicotinamide) nucleotide adenylyltransferase"/>
    <property type="match status" value="1"/>
</dbReference>
<keyword evidence="8 10" id="KW-0520">NAD</keyword>
<dbReference type="InterPro" id="IPR005248">
    <property type="entry name" value="NadD/NMNAT"/>
</dbReference>
<comment type="function">
    <text evidence="1 10">Catalyzes the reversible adenylation of nicotinate mononucleotide (NaMN) to nicotinic acid adenine dinucleotide (NaAD).</text>
</comment>
<evidence type="ECO:0000313" key="13">
    <source>
        <dbReference type="Proteomes" id="UP000308230"/>
    </source>
</evidence>
<dbReference type="PANTHER" id="PTHR39321:SF3">
    <property type="entry name" value="PHOSPHOPANTETHEINE ADENYLYLTRANSFERASE"/>
    <property type="match status" value="1"/>
</dbReference>
<dbReference type="EC" id="2.7.7.18" evidence="10"/>
<dbReference type="Gene3D" id="3.40.50.620">
    <property type="entry name" value="HUPs"/>
    <property type="match status" value="1"/>
</dbReference>
<dbReference type="HAMAP" id="MF_00244">
    <property type="entry name" value="NaMN_adenylyltr"/>
    <property type="match status" value="1"/>
</dbReference>
<dbReference type="InterPro" id="IPR004821">
    <property type="entry name" value="Cyt_trans-like"/>
</dbReference>
<keyword evidence="5 10" id="KW-0548">Nucleotidyltransferase</keyword>
<evidence type="ECO:0000256" key="6">
    <source>
        <dbReference type="ARBA" id="ARBA00022741"/>
    </source>
</evidence>
<evidence type="ECO:0000256" key="5">
    <source>
        <dbReference type="ARBA" id="ARBA00022695"/>
    </source>
</evidence>
<evidence type="ECO:0000256" key="8">
    <source>
        <dbReference type="ARBA" id="ARBA00023027"/>
    </source>
</evidence>
<reference evidence="12 13" key="1">
    <citation type="submission" date="2019-04" db="EMBL/GenBank/DDBJ databases">
        <title>Bacillus caeni sp. nov., a bacterium isolated from mangrove sediment.</title>
        <authorList>
            <person name="Huang H."/>
            <person name="Mo K."/>
            <person name="Hu Y."/>
        </authorList>
    </citation>
    <scope>NUCLEOTIDE SEQUENCE [LARGE SCALE GENOMIC DNA]</scope>
    <source>
        <strain evidence="12 13">HB172195</strain>
    </source>
</reference>
<evidence type="ECO:0000256" key="3">
    <source>
        <dbReference type="ARBA" id="ARBA00022642"/>
    </source>
</evidence>
<dbReference type="NCBIfam" id="TIGR00125">
    <property type="entry name" value="cyt_tran_rel"/>
    <property type="match status" value="1"/>
</dbReference>
<dbReference type="CDD" id="cd02165">
    <property type="entry name" value="NMNAT"/>
    <property type="match status" value="1"/>
</dbReference>
<dbReference type="SUPFAM" id="SSF52374">
    <property type="entry name" value="Nucleotidylyl transferase"/>
    <property type="match status" value="1"/>
</dbReference>
<evidence type="ECO:0000256" key="2">
    <source>
        <dbReference type="ARBA" id="ARBA00005019"/>
    </source>
</evidence>
<keyword evidence="3 10" id="KW-0662">Pyridine nucleotide biosynthesis</keyword>
<dbReference type="GO" id="GO:0009435">
    <property type="term" value="P:NAD+ biosynthetic process"/>
    <property type="evidence" value="ECO:0007669"/>
    <property type="project" value="UniProtKB-UniRule"/>
</dbReference>
<evidence type="ECO:0000313" key="12">
    <source>
        <dbReference type="EMBL" id="TLS39333.1"/>
    </source>
</evidence>
<comment type="catalytic activity">
    <reaction evidence="9 10">
        <text>nicotinate beta-D-ribonucleotide + ATP + H(+) = deamido-NAD(+) + diphosphate</text>
        <dbReference type="Rhea" id="RHEA:22860"/>
        <dbReference type="ChEBI" id="CHEBI:15378"/>
        <dbReference type="ChEBI" id="CHEBI:30616"/>
        <dbReference type="ChEBI" id="CHEBI:33019"/>
        <dbReference type="ChEBI" id="CHEBI:57502"/>
        <dbReference type="ChEBI" id="CHEBI:58437"/>
        <dbReference type="EC" id="2.7.7.18"/>
    </reaction>
</comment>
<keyword evidence="4 10" id="KW-0808">Transferase</keyword>
<evidence type="ECO:0000256" key="1">
    <source>
        <dbReference type="ARBA" id="ARBA00002324"/>
    </source>
</evidence>
<evidence type="ECO:0000256" key="7">
    <source>
        <dbReference type="ARBA" id="ARBA00022840"/>
    </source>
</evidence>
<keyword evidence="6 10" id="KW-0547">Nucleotide-binding</keyword>
<evidence type="ECO:0000256" key="9">
    <source>
        <dbReference type="ARBA" id="ARBA00048721"/>
    </source>
</evidence>
<dbReference type="GO" id="GO:0005524">
    <property type="term" value="F:ATP binding"/>
    <property type="evidence" value="ECO:0007669"/>
    <property type="project" value="UniProtKB-KW"/>
</dbReference>
<name>A0A5R9FEM9_9BACL</name>
<protein>
    <recommendedName>
        <fullName evidence="10">Probable nicotinate-nucleotide adenylyltransferase</fullName>
        <ecNumber evidence="10">2.7.7.18</ecNumber>
    </recommendedName>
    <alternativeName>
        <fullName evidence="10">Deamido-NAD(+) diphosphorylase</fullName>
    </alternativeName>
    <alternativeName>
        <fullName evidence="10">Deamido-NAD(+) pyrophosphorylase</fullName>
    </alternativeName>
    <alternativeName>
        <fullName evidence="10">Nicotinate mononucleotide adenylyltransferase</fullName>
        <shortName evidence="10">NaMN adenylyltransferase</shortName>
    </alternativeName>
</protein>
<dbReference type="OrthoDB" id="5295945at2"/>
<organism evidence="12 13">
    <name type="scientific">Exobacillus caeni</name>
    <dbReference type="NCBI Taxonomy" id="2574798"/>
    <lineage>
        <taxon>Bacteria</taxon>
        <taxon>Bacillati</taxon>
        <taxon>Bacillota</taxon>
        <taxon>Bacilli</taxon>
        <taxon>Bacillales</taxon>
        <taxon>Guptibacillaceae</taxon>
        <taxon>Exobacillus</taxon>
    </lineage>
</organism>
<dbReference type="InterPro" id="IPR014729">
    <property type="entry name" value="Rossmann-like_a/b/a_fold"/>
</dbReference>
<dbReference type="EMBL" id="SWLG01000001">
    <property type="protein sequence ID" value="TLS39333.1"/>
    <property type="molecule type" value="Genomic_DNA"/>
</dbReference>
<comment type="caution">
    <text evidence="12">The sequence shown here is derived from an EMBL/GenBank/DDBJ whole genome shotgun (WGS) entry which is preliminary data.</text>
</comment>
<dbReference type="UniPathway" id="UPA00253">
    <property type="reaction ID" value="UER00332"/>
</dbReference>
<evidence type="ECO:0000259" key="11">
    <source>
        <dbReference type="Pfam" id="PF01467"/>
    </source>
</evidence>
<dbReference type="Proteomes" id="UP000308230">
    <property type="component" value="Unassembled WGS sequence"/>
</dbReference>
<dbReference type="AlphaFoldDB" id="A0A5R9FEM9"/>
<gene>
    <name evidence="10" type="primary">nadD</name>
    <name evidence="12" type="ORF">FCL54_03245</name>
</gene>
<feature type="domain" description="Cytidyltransferase-like" evidence="11">
    <location>
        <begin position="6"/>
        <end position="166"/>
    </location>
</feature>
<comment type="pathway">
    <text evidence="2 10">Cofactor biosynthesis; NAD(+) biosynthesis; deamido-NAD(+) from nicotinate D-ribonucleotide: step 1/1.</text>
</comment>